<keyword evidence="7 8" id="KW-0472">Membrane</keyword>
<dbReference type="Pfam" id="PF03606">
    <property type="entry name" value="DcuC"/>
    <property type="match status" value="1"/>
</dbReference>
<evidence type="ECO:0000313" key="9">
    <source>
        <dbReference type="EMBL" id="STV53557.1"/>
    </source>
</evidence>
<proteinExistence type="inferred from homology"/>
<comment type="subcellular location">
    <subcellularLocation>
        <location evidence="1">Cell membrane</location>
        <topology evidence="1">Multi-pass membrane protein</topology>
    </subcellularLocation>
</comment>
<keyword evidence="5 8" id="KW-0812">Transmembrane</keyword>
<accession>A0A378BVW1</accession>
<evidence type="ECO:0000256" key="3">
    <source>
        <dbReference type="ARBA" id="ARBA00022448"/>
    </source>
</evidence>
<evidence type="ECO:0000256" key="1">
    <source>
        <dbReference type="ARBA" id="ARBA00004651"/>
    </source>
</evidence>
<keyword evidence="6 8" id="KW-1133">Transmembrane helix</keyword>
<comment type="similarity">
    <text evidence="2">Belongs to the DcuC/DcuD transporter (TC 2.A.61) family.</text>
</comment>
<evidence type="ECO:0000256" key="2">
    <source>
        <dbReference type="ARBA" id="ARBA00005275"/>
    </source>
</evidence>
<dbReference type="GO" id="GO:0005886">
    <property type="term" value="C:plasma membrane"/>
    <property type="evidence" value="ECO:0007669"/>
    <property type="project" value="UniProtKB-SubCell"/>
</dbReference>
<dbReference type="PANTHER" id="PTHR42002">
    <property type="entry name" value="ANAEROBIC C4-DICARBOXYLATE TRANSPORTER DCUC-RELATED"/>
    <property type="match status" value="1"/>
</dbReference>
<feature type="transmembrane region" description="Helical" evidence="8">
    <location>
        <begin position="46"/>
        <end position="65"/>
    </location>
</feature>
<dbReference type="InterPro" id="IPR004669">
    <property type="entry name" value="C4_dicarb_anaerob_car"/>
</dbReference>
<dbReference type="EMBL" id="UGLZ01000005">
    <property type="protein sequence ID" value="STV53557.1"/>
    <property type="molecule type" value="Genomic_DNA"/>
</dbReference>
<feature type="transmembrane region" description="Helical" evidence="8">
    <location>
        <begin position="185"/>
        <end position="212"/>
    </location>
</feature>
<dbReference type="InterPro" id="IPR018385">
    <property type="entry name" value="C4_dicarb_anaerob_car-like"/>
</dbReference>
<dbReference type="AlphaFoldDB" id="A0A378BVW1"/>
<dbReference type="GO" id="GO:0015556">
    <property type="term" value="F:C4-dicarboxylate transmembrane transporter activity"/>
    <property type="evidence" value="ECO:0007669"/>
    <property type="project" value="InterPro"/>
</dbReference>
<reference evidence="9 10" key="1">
    <citation type="submission" date="2018-06" db="EMBL/GenBank/DDBJ databases">
        <authorList>
            <consortium name="Pathogen Informatics"/>
            <person name="Doyle S."/>
        </authorList>
    </citation>
    <scope>NUCLEOTIDE SEQUENCE [LARGE SCALE GENOMIC DNA]</scope>
    <source>
        <strain evidence="9 10">NCTC5050</strain>
    </source>
</reference>
<keyword evidence="3" id="KW-0813">Transport</keyword>
<evidence type="ECO:0000256" key="7">
    <source>
        <dbReference type="ARBA" id="ARBA00023136"/>
    </source>
</evidence>
<evidence type="ECO:0000256" key="4">
    <source>
        <dbReference type="ARBA" id="ARBA00022475"/>
    </source>
</evidence>
<keyword evidence="10" id="KW-1185">Reference proteome</keyword>
<evidence type="ECO:0000313" key="10">
    <source>
        <dbReference type="Proteomes" id="UP000255382"/>
    </source>
</evidence>
<evidence type="ECO:0000256" key="8">
    <source>
        <dbReference type="SAM" id="Phobius"/>
    </source>
</evidence>
<evidence type="ECO:0000256" key="5">
    <source>
        <dbReference type="ARBA" id="ARBA00022692"/>
    </source>
</evidence>
<gene>
    <name evidence="9" type="primary">dcuD</name>
    <name evidence="9" type="ORF">NCTC5050_05816</name>
</gene>
<organism evidence="9 10">
    <name type="scientific">Klebsiella pneumoniae subsp. ozaenae</name>
    <dbReference type="NCBI Taxonomy" id="574"/>
    <lineage>
        <taxon>Bacteria</taxon>
        <taxon>Pseudomonadati</taxon>
        <taxon>Pseudomonadota</taxon>
        <taxon>Gammaproteobacteria</taxon>
        <taxon>Enterobacterales</taxon>
        <taxon>Enterobacteriaceae</taxon>
        <taxon>Klebsiella/Raoultella group</taxon>
        <taxon>Klebsiella</taxon>
        <taxon>Klebsiella pneumoniae complex</taxon>
    </lineage>
</organism>
<evidence type="ECO:0000256" key="6">
    <source>
        <dbReference type="ARBA" id="ARBA00022989"/>
    </source>
</evidence>
<dbReference type="Proteomes" id="UP000255382">
    <property type="component" value="Unassembled WGS sequence"/>
</dbReference>
<protein>
    <submittedName>
        <fullName evidence="9">C4-dicarboxylate transporter DcuC</fullName>
    </submittedName>
</protein>
<sequence length="226" mass="24621">MSVSAAGRRRHLRLTRRRLSSRQPSGDVVLAAKAAEMPLIDFAFKTTLPISIAAIICMAIAHFFWQRYLDKKEHISHEMLDVNDITTTAPALYAFCRLPPIIGVLIFDGKWGAGAAHYPPSSRWLHAAGGDPPSSCAVSTPKTSLAGWKSPTVNGRRLRRRSDAVGCRRRLCPGVKHYRPLSNGLISIATSFGSASIILMLVLVILTMLAAMTTGSGKCPVLRAFR</sequence>
<dbReference type="PANTHER" id="PTHR42002:SF2">
    <property type="entry name" value="ANAEROBIC C4-DICARBOXYLATE TRANSPORTER DCUC-RELATED"/>
    <property type="match status" value="1"/>
</dbReference>
<name>A0A378BVW1_KLEPO</name>
<keyword evidence="4" id="KW-1003">Cell membrane</keyword>